<keyword evidence="4" id="KW-0808">Transferase</keyword>
<dbReference type="EC" id="2.7.13.3" evidence="2"/>
<dbReference type="GO" id="GO:0016020">
    <property type="term" value="C:membrane"/>
    <property type="evidence" value="ECO:0007669"/>
    <property type="project" value="InterPro"/>
</dbReference>
<dbReference type="GO" id="GO:0046983">
    <property type="term" value="F:protein dimerization activity"/>
    <property type="evidence" value="ECO:0007669"/>
    <property type="project" value="InterPro"/>
</dbReference>
<dbReference type="Gene3D" id="1.20.5.1930">
    <property type="match status" value="1"/>
</dbReference>
<evidence type="ECO:0000313" key="12">
    <source>
        <dbReference type="Proteomes" id="UP000032066"/>
    </source>
</evidence>
<dbReference type="Pfam" id="PF07730">
    <property type="entry name" value="HisKA_3"/>
    <property type="match status" value="1"/>
</dbReference>
<keyword evidence="9" id="KW-0812">Transmembrane</keyword>
<proteinExistence type="predicted"/>
<keyword evidence="5" id="KW-0547">Nucleotide-binding</keyword>
<keyword evidence="7" id="KW-0067">ATP-binding</keyword>
<dbReference type="InterPro" id="IPR050482">
    <property type="entry name" value="Sensor_HK_TwoCompSys"/>
</dbReference>
<dbReference type="PANTHER" id="PTHR24421:SF10">
    <property type="entry name" value="NITRATE_NITRITE SENSOR PROTEIN NARQ"/>
    <property type="match status" value="1"/>
</dbReference>
<evidence type="ECO:0000256" key="4">
    <source>
        <dbReference type="ARBA" id="ARBA00022679"/>
    </source>
</evidence>
<dbReference type="Pfam" id="PF02518">
    <property type="entry name" value="HATPase_c"/>
    <property type="match status" value="1"/>
</dbReference>
<name>A0A0D0P4W1_KITGR</name>
<reference evidence="11 12" key="1">
    <citation type="submission" date="2015-02" db="EMBL/GenBank/DDBJ databases">
        <title>Draft genome sequence of Kitasatospora griseola MF730-N6, a bafilomycin, terpentecin and satosporin producer.</title>
        <authorList>
            <person name="Arens J.C."/>
            <person name="Haltli B."/>
            <person name="Kerr R.G."/>
        </authorList>
    </citation>
    <scope>NUCLEOTIDE SEQUENCE [LARGE SCALE GENOMIC DNA]</scope>
    <source>
        <strain evidence="11 12">MF730-N6</strain>
    </source>
</reference>
<dbReference type="InterPro" id="IPR011712">
    <property type="entry name" value="Sig_transdc_His_kin_sub3_dim/P"/>
</dbReference>
<comment type="catalytic activity">
    <reaction evidence="1">
        <text>ATP + protein L-histidine = ADP + protein N-phospho-L-histidine.</text>
        <dbReference type="EC" id="2.7.13.3"/>
    </reaction>
</comment>
<feature type="transmembrane region" description="Helical" evidence="9">
    <location>
        <begin position="54"/>
        <end position="74"/>
    </location>
</feature>
<dbReference type="CDD" id="cd16917">
    <property type="entry name" value="HATPase_UhpB-NarQ-NarX-like"/>
    <property type="match status" value="1"/>
</dbReference>
<organism evidence="11 12">
    <name type="scientific">Kitasatospora griseola</name>
    <name type="common">Streptomyces griseolosporeus</name>
    <dbReference type="NCBI Taxonomy" id="2064"/>
    <lineage>
        <taxon>Bacteria</taxon>
        <taxon>Bacillati</taxon>
        <taxon>Actinomycetota</taxon>
        <taxon>Actinomycetes</taxon>
        <taxon>Kitasatosporales</taxon>
        <taxon>Streptomycetaceae</taxon>
        <taxon>Kitasatospora</taxon>
    </lineage>
</organism>
<dbReference type="AlphaFoldDB" id="A0A0D0P4W1"/>
<keyword evidence="9" id="KW-0472">Membrane</keyword>
<dbReference type="InterPro" id="IPR036890">
    <property type="entry name" value="HATPase_C_sf"/>
</dbReference>
<evidence type="ECO:0000256" key="1">
    <source>
        <dbReference type="ARBA" id="ARBA00000085"/>
    </source>
</evidence>
<dbReference type="Proteomes" id="UP000032066">
    <property type="component" value="Unassembled WGS sequence"/>
</dbReference>
<feature type="transmembrane region" description="Helical" evidence="9">
    <location>
        <begin position="81"/>
        <end position="101"/>
    </location>
</feature>
<evidence type="ECO:0000313" key="11">
    <source>
        <dbReference type="EMBL" id="KIQ66641.1"/>
    </source>
</evidence>
<sequence>MDRDVPRAPWLRRLPSGVWTALAWCAAGQLALLLFMSTTFELAPPLGLRHPPSVAGLALRAALAVVLALPVCWARRWPTQVFGVLLAEAAVVLLLGERTWPLFMAMDVLIGYLAAVRPGRVSIPAGLAEFAFWLVDLAITRRGAVTTGDVVSSAVAFAAGIAIPWAIGNSVHQQRRYSSDLRAYAARQAITVERLRIARELHDVVAHSIGVIAIQAGAASMVLDVEPAGARRALDAIDATSRETLAGLRRMLVSLRHAETGADDPPIAVPLAGLEAVDRLTATMAQAGVEVDVQWRGRARPLPPEIDLAAFRIVQESVTNVLRHAGADRCEVHIAYHEEELAIDVIDEGDGRAPDRRTGGTGGTGYGIAGMRERVALLNGRFSAGSRPEGGFRVAARLPA</sequence>
<dbReference type="Gene3D" id="3.30.565.10">
    <property type="entry name" value="Histidine kinase-like ATPase, C-terminal domain"/>
    <property type="match status" value="1"/>
</dbReference>
<dbReference type="InterPro" id="IPR003594">
    <property type="entry name" value="HATPase_dom"/>
</dbReference>
<keyword evidence="6 11" id="KW-0418">Kinase</keyword>
<dbReference type="STRING" id="2064.TR51_03725"/>
<keyword evidence="8" id="KW-0902">Two-component regulatory system</keyword>
<dbReference type="PANTHER" id="PTHR24421">
    <property type="entry name" value="NITRATE/NITRITE SENSOR PROTEIN NARX-RELATED"/>
    <property type="match status" value="1"/>
</dbReference>
<dbReference type="SUPFAM" id="SSF55874">
    <property type="entry name" value="ATPase domain of HSP90 chaperone/DNA topoisomerase II/histidine kinase"/>
    <property type="match status" value="1"/>
</dbReference>
<protein>
    <recommendedName>
        <fullName evidence="2">histidine kinase</fullName>
        <ecNumber evidence="2">2.7.13.3</ecNumber>
    </recommendedName>
</protein>
<dbReference type="RefSeq" id="WP_043907961.1">
    <property type="nucleotide sequence ID" value="NZ_JXZB01000001.1"/>
</dbReference>
<evidence type="ECO:0000256" key="7">
    <source>
        <dbReference type="ARBA" id="ARBA00022840"/>
    </source>
</evidence>
<keyword evidence="3" id="KW-0597">Phosphoprotein</keyword>
<dbReference type="GO" id="GO:0005524">
    <property type="term" value="F:ATP binding"/>
    <property type="evidence" value="ECO:0007669"/>
    <property type="project" value="UniProtKB-KW"/>
</dbReference>
<accession>A0A0D0P4W1</accession>
<keyword evidence="12" id="KW-1185">Reference proteome</keyword>
<comment type="caution">
    <text evidence="11">The sequence shown here is derived from an EMBL/GenBank/DDBJ whole genome shotgun (WGS) entry which is preliminary data.</text>
</comment>
<feature type="domain" description="Histidine kinase" evidence="10">
    <location>
        <begin position="312"/>
        <end position="400"/>
    </location>
</feature>
<gene>
    <name evidence="11" type="ORF">TR51_03725</name>
</gene>
<evidence type="ECO:0000256" key="5">
    <source>
        <dbReference type="ARBA" id="ARBA00022741"/>
    </source>
</evidence>
<evidence type="ECO:0000256" key="6">
    <source>
        <dbReference type="ARBA" id="ARBA00022777"/>
    </source>
</evidence>
<dbReference type="GO" id="GO:0000155">
    <property type="term" value="F:phosphorelay sensor kinase activity"/>
    <property type="evidence" value="ECO:0007669"/>
    <property type="project" value="InterPro"/>
</dbReference>
<evidence type="ECO:0000256" key="2">
    <source>
        <dbReference type="ARBA" id="ARBA00012438"/>
    </source>
</evidence>
<evidence type="ECO:0000256" key="9">
    <source>
        <dbReference type="SAM" id="Phobius"/>
    </source>
</evidence>
<evidence type="ECO:0000256" key="8">
    <source>
        <dbReference type="ARBA" id="ARBA00023012"/>
    </source>
</evidence>
<dbReference type="PATRIC" id="fig|2064.6.peg.835"/>
<dbReference type="InterPro" id="IPR005467">
    <property type="entry name" value="His_kinase_dom"/>
</dbReference>
<dbReference type="OrthoDB" id="227596at2"/>
<dbReference type="PROSITE" id="PS50109">
    <property type="entry name" value="HIS_KIN"/>
    <property type="match status" value="1"/>
</dbReference>
<evidence type="ECO:0000259" key="10">
    <source>
        <dbReference type="PROSITE" id="PS50109"/>
    </source>
</evidence>
<dbReference type="EMBL" id="JXZB01000001">
    <property type="protein sequence ID" value="KIQ66641.1"/>
    <property type="molecule type" value="Genomic_DNA"/>
</dbReference>
<dbReference type="SMART" id="SM00387">
    <property type="entry name" value="HATPase_c"/>
    <property type="match status" value="1"/>
</dbReference>
<keyword evidence="9" id="KW-1133">Transmembrane helix</keyword>
<feature type="transmembrane region" description="Helical" evidence="9">
    <location>
        <begin position="21"/>
        <end position="42"/>
    </location>
</feature>
<evidence type="ECO:0000256" key="3">
    <source>
        <dbReference type="ARBA" id="ARBA00022553"/>
    </source>
</evidence>